<protein>
    <recommendedName>
        <fullName evidence="4">Protein phosphatase 1 regulatory subunit 1B</fullName>
    </recommendedName>
    <alternativeName>
        <fullName evidence="8">DARPP-32</fullName>
    </alternativeName>
    <alternativeName>
        <fullName evidence="9">Dopamine- and cAMP-regulated neuronal phosphoprotein</fullName>
    </alternativeName>
</protein>
<feature type="region of interest" description="Disordered" evidence="10">
    <location>
        <begin position="1"/>
        <end position="43"/>
    </location>
</feature>
<reference evidence="11" key="3">
    <citation type="submission" date="2025-09" db="UniProtKB">
        <authorList>
            <consortium name="Ensembl"/>
        </authorList>
    </citation>
    <scope>IDENTIFICATION</scope>
</reference>
<feature type="region of interest" description="Disordered" evidence="10">
    <location>
        <begin position="71"/>
        <end position="112"/>
    </location>
</feature>
<evidence type="ECO:0000313" key="12">
    <source>
        <dbReference type="Proteomes" id="UP000694556"/>
    </source>
</evidence>
<dbReference type="InterPro" id="IPR008466">
    <property type="entry name" value="PPP1R1A/B/C"/>
</dbReference>
<comment type="subcellular location">
    <subcellularLocation>
        <location evidence="2">Cytoplasm</location>
    </subcellularLocation>
</comment>
<feature type="region of interest" description="Disordered" evidence="10">
    <location>
        <begin position="500"/>
        <end position="631"/>
    </location>
</feature>
<evidence type="ECO:0000256" key="7">
    <source>
        <dbReference type="ARBA" id="ARBA00023272"/>
    </source>
</evidence>
<keyword evidence="7" id="KW-0650">Protein phosphatase inhibitor</keyword>
<evidence type="ECO:0000256" key="2">
    <source>
        <dbReference type="ARBA" id="ARBA00004496"/>
    </source>
</evidence>
<feature type="region of interest" description="Disordered" evidence="10">
    <location>
        <begin position="374"/>
        <end position="413"/>
    </location>
</feature>
<accession>A0A8C3BQ28</accession>
<dbReference type="GO" id="GO:0035556">
    <property type="term" value="P:intracellular signal transduction"/>
    <property type="evidence" value="ECO:0007669"/>
    <property type="project" value="TreeGrafter"/>
</dbReference>
<evidence type="ECO:0000313" key="11">
    <source>
        <dbReference type="Ensembl" id="ENSCMMP00000008610.1"/>
    </source>
</evidence>
<organism evidence="11 12">
    <name type="scientific">Cairina moschata</name>
    <name type="common">Muscovy duck</name>
    <dbReference type="NCBI Taxonomy" id="8855"/>
    <lineage>
        <taxon>Eukaryota</taxon>
        <taxon>Metazoa</taxon>
        <taxon>Chordata</taxon>
        <taxon>Craniata</taxon>
        <taxon>Vertebrata</taxon>
        <taxon>Euteleostomi</taxon>
        <taxon>Archelosauria</taxon>
        <taxon>Archosauria</taxon>
        <taxon>Dinosauria</taxon>
        <taxon>Saurischia</taxon>
        <taxon>Theropoda</taxon>
        <taxon>Coelurosauria</taxon>
        <taxon>Aves</taxon>
        <taxon>Neognathae</taxon>
        <taxon>Galloanserae</taxon>
        <taxon>Anseriformes</taxon>
        <taxon>Anatidae</taxon>
        <taxon>Anatinae</taxon>
        <taxon>Cairina</taxon>
    </lineage>
</organism>
<sequence>MARHRPGCLRGLAKADPIRAGPRPSPARGTVSGQGLGHRVPSPARCRCHDHGRTPAPSPAVPRGCVGTGGGRSVPGARSRGPWVLTLPQRGEGTRPPPRSAPSRAGGVGTAAGRSPGTCCHNDCGSRTGMGTGDDARGLAPGTGRPKEPGFPPHIPLHTINPRGCAHAGTRPHGHEDAGFCWHLGAWGRTGPYGAGRAGGCSVAPCHSGKYFAPATAPGPQPPAAVGAPGDPGAGASTRHPPSSLRASAAFLSTNDTAWPPDPVGTVPVSPGVRSGCRWLSRAGSGAEPSTCSPGHPARGRGAGRDLAGGWSRARGGCVPAPTARPKSPPGFLYVELWERGGGGGGGRRIHPLLPAALRGRKFGVWWNFPWGKPAGSRGRASPRRAEPGRCRTPARHRGSSGGDPAAEAMDPKDRKKIQFSVPAPPSQLDPRAVEMIRRRRPTPAMLFQLSEHSSPEDESLPYQRASGEGCLLKPKRNNPCAYTPPSLKAMQRIVQSHLESGLGGGGDSSDGEAEDGDHELGRACDPDSAIEPEALGSQVRAERSIFPATKAHKRKGGQKVSFGGLEERGGDLKALSVADIPEDPEGAEGDDDDPEDGGSGTATGGGHTRGRGGGPTGLTHPWDPPRTPKI</sequence>
<feature type="compositionally biased region" description="Low complexity" evidence="10">
    <location>
        <begin position="224"/>
        <end position="236"/>
    </location>
</feature>
<keyword evidence="6" id="KW-0597">Phosphoprotein</keyword>
<comment type="similarity">
    <text evidence="3">Belongs to the protein phosphatase inhibitor 1 family.</text>
</comment>
<feature type="compositionally biased region" description="Acidic residues" evidence="10">
    <location>
        <begin position="581"/>
        <end position="597"/>
    </location>
</feature>
<reference evidence="11" key="1">
    <citation type="submission" date="2018-09" db="EMBL/GenBank/DDBJ databases">
        <title>Common duck and Muscovy duck high density SNP chip.</title>
        <authorList>
            <person name="Vignal A."/>
            <person name="Thebault N."/>
            <person name="Warren W.C."/>
        </authorList>
    </citation>
    <scope>NUCLEOTIDE SEQUENCE [LARGE SCALE GENOMIC DNA]</scope>
</reference>
<evidence type="ECO:0000256" key="3">
    <source>
        <dbReference type="ARBA" id="ARBA00007775"/>
    </source>
</evidence>
<dbReference type="PANTHER" id="PTHR15417:SF2">
    <property type="entry name" value="PROTEIN PHOSPHATASE 1 REGULATORY SUBUNIT 1B"/>
    <property type="match status" value="1"/>
</dbReference>
<evidence type="ECO:0000256" key="5">
    <source>
        <dbReference type="ARBA" id="ARBA00022490"/>
    </source>
</evidence>
<dbReference type="AlphaFoldDB" id="A0A8C3BQ28"/>
<evidence type="ECO:0000256" key="1">
    <source>
        <dbReference type="ARBA" id="ARBA00002900"/>
    </source>
</evidence>
<dbReference type="Ensembl" id="ENSCMMT00000009485.1">
    <property type="protein sequence ID" value="ENSCMMP00000008610.1"/>
    <property type="gene ID" value="ENSCMMG00000005485.1"/>
</dbReference>
<evidence type="ECO:0000256" key="4">
    <source>
        <dbReference type="ARBA" id="ARBA00020090"/>
    </source>
</evidence>
<evidence type="ECO:0000256" key="6">
    <source>
        <dbReference type="ARBA" id="ARBA00022553"/>
    </source>
</evidence>
<comment type="function">
    <text evidence="1">Inhibitor of protein-phosphatase 1.</text>
</comment>
<name>A0A8C3BQ28_CAIMO</name>
<evidence type="ECO:0000256" key="8">
    <source>
        <dbReference type="ARBA" id="ARBA00029874"/>
    </source>
</evidence>
<feature type="region of interest" description="Disordered" evidence="10">
    <location>
        <begin position="284"/>
        <end position="308"/>
    </location>
</feature>
<dbReference type="PANTHER" id="PTHR15417">
    <property type="entry name" value="PROTEIN PHOSPHATASE INHIBITOR AND DOPAMINE- AND CAMP-REGULATED NEURONAL PHOSPHOPROTEIN"/>
    <property type="match status" value="1"/>
</dbReference>
<feature type="region of interest" description="Disordered" evidence="10">
    <location>
        <begin position="217"/>
        <end position="244"/>
    </location>
</feature>
<keyword evidence="12" id="KW-1185">Reference proteome</keyword>
<proteinExistence type="inferred from homology"/>
<evidence type="ECO:0000256" key="10">
    <source>
        <dbReference type="SAM" id="MobiDB-lite"/>
    </source>
</evidence>
<dbReference type="GO" id="GO:0005737">
    <property type="term" value="C:cytoplasm"/>
    <property type="evidence" value="ECO:0007669"/>
    <property type="project" value="UniProtKB-SubCell"/>
</dbReference>
<dbReference type="Pfam" id="PF05395">
    <property type="entry name" value="DARPP-32"/>
    <property type="match status" value="1"/>
</dbReference>
<dbReference type="Proteomes" id="UP000694556">
    <property type="component" value="Chromosome 28"/>
</dbReference>
<feature type="compositionally biased region" description="Gly residues" evidence="10">
    <location>
        <begin position="598"/>
        <end position="617"/>
    </location>
</feature>
<dbReference type="GO" id="GO:0004864">
    <property type="term" value="F:protein phosphatase inhibitor activity"/>
    <property type="evidence" value="ECO:0007669"/>
    <property type="project" value="UniProtKB-KW"/>
</dbReference>
<evidence type="ECO:0000256" key="9">
    <source>
        <dbReference type="ARBA" id="ARBA00030254"/>
    </source>
</evidence>
<reference evidence="11" key="2">
    <citation type="submission" date="2025-08" db="UniProtKB">
        <authorList>
            <consortium name="Ensembl"/>
        </authorList>
    </citation>
    <scope>IDENTIFICATION</scope>
</reference>
<keyword evidence="5" id="KW-0963">Cytoplasm</keyword>